<protein>
    <submittedName>
        <fullName evidence="1">Uncharacterized protein</fullName>
    </submittedName>
</protein>
<gene>
    <name evidence="1" type="ORF">PSON_ATCC_30995.1.T0940151</name>
</gene>
<sequence>MHIKQEILTINLHSNNKLYLFQDLDRTLIKLYILILIKGYNLYEEITVNQQDRQIEQIYLIQDFNYCIIQHLQLFLMTSNNFTDKILNPFYYHNNQQQVFHLMVKDRKNMLHYQLEPFHLKIYCQLLLNLLYKHLLQFAYSCL</sequence>
<dbReference type="Proteomes" id="UP000692954">
    <property type="component" value="Unassembled WGS sequence"/>
</dbReference>
<proteinExistence type="predicted"/>
<keyword evidence="2" id="KW-1185">Reference proteome</keyword>
<evidence type="ECO:0000313" key="2">
    <source>
        <dbReference type="Proteomes" id="UP000692954"/>
    </source>
</evidence>
<dbReference type="AlphaFoldDB" id="A0A8S1Q587"/>
<dbReference type="EMBL" id="CAJJDN010000094">
    <property type="protein sequence ID" value="CAD8109830.1"/>
    <property type="molecule type" value="Genomic_DNA"/>
</dbReference>
<accession>A0A8S1Q587</accession>
<organism evidence="1 2">
    <name type="scientific">Paramecium sonneborni</name>
    <dbReference type="NCBI Taxonomy" id="65129"/>
    <lineage>
        <taxon>Eukaryota</taxon>
        <taxon>Sar</taxon>
        <taxon>Alveolata</taxon>
        <taxon>Ciliophora</taxon>
        <taxon>Intramacronucleata</taxon>
        <taxon>Oligohymenophorea</taxon>
        <taxon>Peniculida</taxon>
        <taxon>Parameciidae</taxon>
        <taxon>Paramecium</taxon>
    </lineage>
</organism>
<comment type="caution">
    <text evidence="1">The sequence shown here is derived from an EMBL/GenBank/DDBJ whole genome shotgun (WGS) entry which is preliminary data.</text>
</comment>
<evidence type="ECO:0000313" key="1">
    <source>
        <dbReference type="EMBL" id="CAD8109830.1"/>
    </source>
</evidence>
<reference evidence="1" key="1">
    <citation type="submission" date="2021-01" db="EMBL/GenBank/DDBJ databases">
        <authorList>
            <consortium name="Genoscope - CEA"/>
            <person name="William W."/>
        </authorList>
    </citation>
    <scope>NUCLEOTIDE SEQUENCE</scope>
</reference>
<name>A0A8S1Q587_9CILI</name>